<evidence type="ECO:0000256" key="2">
    <source>
        <dbReference type="ARBA" id="ARBA00009870"/>
    </source>
</evidence>
<dbReference type="Pfam" id="PF04825">
    <property type="entry name" value="Rad21_Rec8_N"/>
    <property type="match status" value="1"/>
</dbReference>
<evidence type="ECO:0000259" key="5">
    <source>
        <dbReference type="Pfam" id="PF04824"/>
    </source>
</evidence>
<dbReference type="Pfam" id="PF04824">
    <property type="entry name" value="Rad21_Rec8"/>
    <property type="match status" value="1"/>
</dbReference>
<dbReference type="Proteomes" id="UP001603857">
    <property type="component" value="Unassembled WGS sequence"/>
</dbReference>
<evidence type="ECO:0000259" key="6">
    <source>
        <dbReference type="Pfam" id="PF04825"/>
    </source>
</evidence>
<evidence type="ECO:0000256" key="3">
    <source>
        <dbReference type="ARBA" id="ARBA00023242"/>
    </source>
</evidence>
<feature type="domain" description="Rad21/Rec8-like protein C-terminal eukaryotic" evidence="5">
    <location>
        <begin position="774"/>
        <end position="824"/>
    </location>
</feature>
<dbReference type="SUPFAM" id="SSF46785">
    <property type="entry name" value="Winged helix' DNA-binding domain"/>
    <property type="match status" value="1"/>
</dbReference>
<dbReference type="InterPro" id="IPR006909">
    <property type="entry name" value="Rad21/Rec8_C_eu"/>
</dbReference>
<dbReference type="InterPro" id="IPR039781">
    <property type="entry name" value="Rad21/Rec8-like"/>
</dbReference>
<dbReference type="GO" id="GO:0005634">
    <property type="term" value="C:nucleus"/>
    <property type="evidence" value="ECO:0007669"/>
    <property type="project" value="UniProtKB-SubCell"/>
</dbReference>
<comment type="similarity">
    <text evidence="2">Belongs to the rad21 family.</text>
</comment>
<dbReference type="EMBL" id="JBGMDY010000006">
    <property type="protein sequence ID" value="KAL2330871.1"/>
    <property type="molecule type" value="Genomic_DNA"/>
</dbReference>
<proteinExistence type="inferred from homology"/>
<sequence length="830" mass="91935">MFYSQTFLARKGPLSTVWIAAHLHHRLKKSHYTTTDIPSTVMRIMDPGVPIALRMSGHLLLGVVRIYSKKVDYLFQDCKDALVGLHKAFDNLQTTHQDEARPAPFESVTLPETFDLDAQNIDDYLDHNGAEDLHLKNLEDITLTVMQPHLVATLWSQTLKILLVTTGNSGCGTFFKSLNWCLREHDLIPVSTDYRVTVSFDEDVMMDSSRTEVLPDSGAIPTENIIAQSPQTNVMGAEDHGPSNLEEPPTIQHSDGLGPGVHSVPQSTPAASVEHIRGPNNDFSPENSPVFSNLRDNDSEPNRIHDPTVNEKDHVSETFRDLVPEEVPVPSQQHFNPPTPPTSQGGTSNAQAHVENNFQPFELDKSPPIQQPQRRARKRKQFFDESIVLTNRFMRNALNDSRDILRKRKDLPSSSLGTWKLNNSRRKELIFDQPLLTGVCKDLLDISKSEYVRSRPQLVISEEDHADAMMAETLSPTNQAPEQSIAATDLSPEEPTAAIDQSPEEPIAATNQPLEELIVPTNQTSEVIIPDTSPVAAFDMEIEHLRNVAVTPLFTVPEHNVVEGDYVSPDRRDDLTTMASPLNTSVASMGTNIASERMQTLNSAASPGAYGSETMQTPDSDAYHMTNSAKTDEFWFLRLDSNTPASSHGTSGSNRTLSERTRSMPRLGEGATRARCGPGYFLDWAAAGLRVFFQVSDPRSPSLDLFFSRSLPLVTFIFSLFRPLDSLPLSVSPSGEPLSGDDFSSGDNSGDPSHTAQYLEKLSTITPILEEPARDLSLNKILNGKTKHIAARMFFEVLVLKTNNLIDVRQEKPYEDITLSFAPSLSNAQS</sequence>
<organism evidence="7 8">
    <name type="scientific">Flemingia macrophylla</name>
    <dbReference type="NCBI Taxonomy" id="520843"/>
    <lineage>
        <taxon>Eukaryota</taxon>
        <taxon>Viridiplantae</taxon>
        <taxon>Streptophyta</taxon>
        <taxon>Embryophyta</taxon>
        <taxon>Tracheophyta</taxon>
        <taxon>Spermatophyta</taxon>
        <taxon>Magnoliopsida</taxon>
        <taxon>eudicotyledons</taxon>
        <taxon>Gunneridae</taxon>
        <taxon>Pentapetalae</taxon>
        <taxon>rosids</taxon>
        <taxon>fabids</taxon>
        <taxon>Fabales</taxon>
        <taxon>Fabaceae</taxon>
        <taxon>Papilionoideae</taxon>
        <taxon>50 kb inversion clade</taxon>
        <taxon>NPAAA clade</taxon>
        <taxon>indigoferoid/millettioid clade</taxon>
        <taxon>Phaseoleae</taxon>
        <taxon>Flemingia</taxon>
    </lineage>
</organism>
<feature type="compositionally biased region" description="Basic and acidic residues" evidence="4">
    <location>
        <begin position="295"/>
        <end position="312"/>
    </location>
</feature>
<protein>
    <recommendedName>
        <fullName evidence="9">Sister chromatid cohesion 1 protein 3</fullName>
    </recommendedName>
</protein>
<gene>
    <name evidence="7" type="ORF">Fmac_018452</name>
</gene>
<dbReference type="InterPro" id="IPR023093">
    <property type="entry name" value="ScpA-like_C"/>
</dbReference>
<dbReference type="PANTHER" id="PTHR12585">
    <property type="entry name" value="SCC1 / RAD21 FAMILY MEMBER"/>
    <property type="match status" value="1"/>
</dbReference>
<feature type="region of interest" description="Disordered" evidence="4">
    <location>
        <begin position="644"/>
        <end position="670"/>
    </location>
</feature>
<dbReference type="Gene3D" id="1.10.10.580">
    <property type="entry name" value="Structural maintenance of chromosome 1. Chain E"/>
    <property type="match status" value="1"/>
</dbReference>
<comment type="subcellular location">
    <subcellularLocation>
        <location evidence="1">Nucleus</location>
    </subcellularLocation>
</comment>
<feature type="region of interest" description="Disordered" evidence="4">
    <location>
        <begin position="735"/>
        <end position="755"/>
    </location>
</feature>
<dbReference type="AlphaFoldDB" id="A0ABD1M547"/>
<evidence type="ECO:0008006" key="9">
    <source>
        <dbReference type="Google" id="ProtNLM"/>
    </source>
</evidence>
<dbReference type="PANTHER" id="PTHR12585:SF55">
    <property type="entry name" value="SISTER CHROMATID COHESION 1 PROTEIN 3"/>
    <property type="match status" value="1"/>
</dbReference>
<keyword evidence="3" id="KW-0539">Nucleus</keyword>
<name>A0ABD1M547_9FABA</name>
<feature type="compositionally biased region" description="Low complexity" evidence="4">
    <location>
        <begin position="735"/>
        <end position="751"/>
    </location>
</feature>
<feature type="compositionally biased region" description="Polar residues" evidence="4">
    <location>
        <begin position="644"/>
        <end position="656"/>
    </location>
</feature>
<dbReference type="CDD" id="cd21793">
    <property type="entry name" value="Rad21_Rec8_M_AtSYN1-like"/>
    <property type="match status" value="1"/>
</dbReference>
<feature type="region of interest" description="Disordered" evidence="4">
    <location>
        <begin position="227"/>
        <end position="312"/>
    </location>
</feature>
<reference evidence="7 8" key="1">
    <citation type="submission" date="2024-08" db="EMBL/GenBank/DDBJ databases">
        <title>Insights into the chromosomal genome structure of Flemingia macrophylla.</title>
        <authorList>
            <person name="Ding Y."/>
            <person name="Zhao Y."/>
            <person name="Bi W."/>
            <person name="Wu M."/>
            <person name="Zhao G."/>
            <person name="Gong Y."/>
            <person name="Li W."/>
            <person name="Zhang P."/>
        </authorList>
    </citation>
    <scope>NUCLEOTIDE SEQUENCE [LARGE SCALE GENOMIC DNA]</scope>
    <source>
        <strain evidence="7">DYQJB</strain>
        <tissue evidence="7">Leaf</tissue>
    </source>
</reference>
<evidence type="ECO:0000313" key="7">
    <source>
        <dbReference type="EMBL" id="KAL2330871.1"/>
    </source>
</evidence>
<evidence type="ECO:0000256" key="4">
    <source>
        <dbReference type="SAM" id="MobiDB-lite"/>
    </source>
</evidence>
<dbReference type="InterPro" id="IPR006910">
    <property type="entry name" value="Rad21_Rec8_N"/>
</dbReference>
<feature type="region of interest" description="Disordered" evidence="4">
    <location>
        <begin position="328"/>
        <end position="350"/>
    </location>
</feature>
<accession>A0ABD1M547</accession>
<evidence type="ECO:0000313" key="8">
    <source>
        <dbReference type="Proteomes" id="UP001603857"/>
    </source>
</evidence>
<evidence type="ECO:0000256" key="1">
    <source>
        <dbReference type="ARBA" id="ARBA00004123"/>
    </source>
</evidence>
<dbReference type="InterPro" id="IPR036390">
    <property type="entry name" value="WH_DNA-bd_sf"/>
</dbReference>
<keyword evidence="8" id="KW-1185">Reference proteome</keyword>
<comment type="caution">
    <text evidence="7">The sequence shown here is derived from an EMBL/GenBank/DDBJ whole genome shotgun (WGS) entry which is preliminary data.</text>
</comment>
<feature type="domain" description="Rad21/Rec8-like protein N-terminal" evidence="6">
    <location>
        <begin position="1"/>
        <end position="94"/>
    </location>
</feature>
<feature type="region of interest" description="Disordered" evidence="4">
    <location>
        <begin position="360"/>
        <end position="379"/>
    </location>
</feature>
<feature type="compositionally biased region" description="Polar residues" evidence="4">
    <location>
        <begin position="281"/>
        <end position="291"/>
    </location>
</feature>